<feature type="compositionally biased region" description="Basic and acidic residues" evidence="1">
    <location>
        <begin position="144"/>
        <end position="158"/>
    </location>
</feature>
<sequence length="158" mass="16855">MEQPTTPIQALQAWLAAQTPGAALAGVPVGSLLTHFLQAQAQGLPSAGHELRVLQVLVDHWLKRMHADIESFPPGAVAVLSEQKKQLLNMHKALSELQSCLQVLHLSRAKSIKPAASAALSAASAGPAPRASERPKSWQSSPLKKRDKERDKASAQVA</sequence>
<protein>
    <recommendedName>
        <fullName evidence="4">KfrA N-terminal DNA-binding domain-containing protein</fullName>
    </recommendedName>
</protein>
<feature type="region of interest" description="Disordered" evidence="1">
    <location>
        <begin position="118"/>
        <end position="158"/>
    </location>
</feature>
<dbReference type="EMBL" id="JAQQXT010000013">
    <property type="protein sequence ID" value="MDC8773634.1"/>
    <property type="molecule type" value="Genomic_DNA"/>
</dbReference>
<gene>
    <name evidence="2" type="ORF">PRZ03_18820</name>
</gene>
<dbReference type="Proteomes" id="UP001221189">
    <property type="component" value="Unassembled WGS sequence"/>
</dbReference>
<dbReference type="RefSeq" id="WP_273601805.1">
    <property type="nucleotide sequence ID" value="NZ_JAQQXT010000013.1"/>
</dbReference>
<proteinExistence type="predicted"/>
<name>A0ABT5KI63_9BURK</name>
<accession>A0ABT5KI63</accession>
<organism evidence="2 3">
    <name type="scientific">Roseateles albus</name>
    <dbReference type="NCBI Taxonomy" id="2987525"/>
    <lineage>
        <taxon>Bacteria</taxon>
        <taxon>Pseudomonadati</taxon>
        <taxon>Pseudomonadota</taxon>
        <taxon>Betaproteobacteria</taxon>
        <taxon>Burkholderiales</taxon>
        <taxon>Sphaerotilaceae</taxon>
        <taxon>Roseateles</taxon>
    </lineage>
</organism>
<evidence type="ECO:0000313" key="2">
    <source>
        <dbReference type="EMBL" id="MDC8773634.1"/>
    </source>
</evidence>
<evidence type="ECO:0008006" key="4">
    <source>
        <dbReference type="Google" id="ProtNLM"/>
    </source>
</evidence>
<evidence type="ECO:0000256" key="1">
    <source>
        <dbReference type="SAM" id="MobiDB-lite"/>
    </source>
</evidence>
<feature type="compositionally biased region" description="Low complexity" evidence="1">
    <location>
        <begin position="118"/>
        <end position="130"/>
    </location>
</feature>
<comment type="caution">
    <text evidence="2">The sequence shown here is derived from an EMBL/GenBank/DDBJ whole genome shotgun (WGS) entry which is preliminary data.</text>
</comment>
<keyword evidence="3" id="KW-1185">Reference proteome</keyword>
<reference evidence="2 3" key="1">
    <citation type="submission" date="2022-10" db="EMBL/GenBank/DDBJ databases">
        <title>Paucibacter sp. hw1 Genome sequencing.</title>
        <authorList>
            <person name="Park S."/>
        </authorList>
    </citation>
    <scope>NUCLEOTIDE SEQUENCE [LARGE SCALE GENOMIC DNA]</scope>
    <source>
        <strain evidence="3">hw1</strain>
    </source>
</reference>
<evidence type="ECO:0000313" key="3">
    <source>
        <dbReference type="Proteomes" id="UP001221189"/>
    </source>
</evidence>